<sequence>MKLCSACLLGINCKYDGKNNLDKAPKELIEEFKKGNLIPICPEQLGGLPTPRERARIKGGDGNDVLKGKAIVITENKKEVTKGFLKGAYEVLKIAKKLKIKEAILKQRSPSCGFGQIYKAVFDKEGNFLDKIIRGDGVTTALLKQNRIKLKTEEDL</sequence>
<organism evidence="1 2">
    <name type="scientific">Candidatus Nealsonbacteria bacterium CG23_combo_of_CG06-09_8_20_14_all_36_12</name>
    <dbReference type="NCBI Taxonomy" id="1974718"/>
    <lineage>
        <taxon>Bacteria</taxon>
        <taxon>Candidatus Nealsoniibacteriota</taxon>
    </lineage>
</organism>
<protein>
    <submittedName>
        <fullName evidence="1">Uncharacterized protein</fullName>
    </submittedName>
</protein>
<evidence type="ECO:0000313" key="2">
    <source>
        <dbReference type="Proteomes" id="UP000228681"/>
    </source>
</evidence>
<dbReference type="EMBL" id="PCRS01000031">
    <property type="protein sequence ID" value="PIP24879.1"/>
    <property type="molecule type" value="Genomic_DNA"/>
</dbReference>
<dbReference type="Pfam" id="PF04463">
    <property type="entry name" value="2-thiour_desulf"/>
    <property type="match status" value="1"/>
</dbReference>
<reference evidence="1 2" key="1">
    <citation type="submission" date="2017-09" db="EMBL/GenBank/DDBJ databases">
        <title>Depth-based differentiation of microbial function through sediment-hosted aquifers and enrichment of novel symbionts in the deep terrestrial subsurface.</title>
        <authorList>
            <person name="Probst A.J."/>
            <person name="Ladd B."/>
            <person name="Jarett J.K."/>
            <person name="Geller-Mcgrath D.E."/>
            <person name="Sieber C.M."/>
            <person name="Emerson J.B."/>
            <person name="Anantharaman K."/>
            <person name="Thomas B.C."/>
            <person name="Malmstrom R."/>
            <person name="Stieglmeier M."/>
            <person name="Klingl A."/>
            <person name="Woyke T."/>
            <person name="Ryan C.M."/>
            <person name="Banfield J.F."/>
        </authorList>
    </citation>
    <scope>NUCLEOTIDE SEQUENCE [LARGE SCALE GENOMIC DNA]</scope>
    <source>
        <strain evidence="1">CG23_combo_of_CG06-09_8_20_14_all_36_12</strain>
    </source>
</reference>
<dbReference type="PANTHER" id="PTHR30087:SF1">
    <property type="entry name" value="HYPOTHETICAL CYTOSOLIC PROTEIN"/>
    <property type="match status" value="1"/>
</dbReference>
<gene>
    <name evidence="1" type="ORF">COX34_01800</name>
</gene>
<dbReference type="PANTHER" id="PTHR30087">
    <property type="entry name" value="INNER MEMBRANE PROTEIN"/>
    <property type="match status" value="1"/>
</dbReference>
<name>A0A2G9Z092_9BACT</name>
<dbReference type="AlphaFoldDB" id="A0A2G9Z092"/>
<dbReference type="Proteomes" id="UP000228681">
    <property type="component" value="Unassembled WGS sequence"/>
</dbReference>
<proteinExistence type="predicted"/>
<comment type="caution">
    <text evidence="1">The sequence shown here is derived from an EMBL/GenBank/DDBJ whole genome shotgun (WGS) entry which is preliminary data.</text>
</comment>
<accession>A0A2G9Z092</accession>
<evidence type="ECO:0000313" key="1">
    <source>
        <dbReference type="EMBL" id="PIP24879.1"/>
    </source>
</evidence>
<dbReference type="InterPro" id="IPR007553">
    <property type="entry name" value="2-thiour_desulf"/>
</dbReference>